<dbReference type="Proteomes" id="UP000319478">
    <property type="component" value="Unassembled WGS sequence"/>
</dbReference>
<dbReference type="InterPro" id="IPR025382">
    <property type="entry name" value="Cap4-like_endonuclease_dom"/>
</dbReference>
<sequence length="383" mass="43094">MSVGISEFFTVSQRAEISETGGGHNQKGIEFQKNWALIKMLEMESNNSEDFLFLFEAVQDIAILDSEIDPKKIKLFQLKKKDRGEWSWSGLSCLSKPEDPQKKKKSKRKSIPLESIKSSPIGKLYNAVDAFKTMSSEGRFVSNSGCDLLMKDGSNAATSTMVSLDMLPTEFSDLLVKALQSFDPNGSLPDTSKLYIEKVSIPVDDPVPYSIGKACEFLRNRSPLHAGQAQSFVESLLIKITPLGARTETCRNFEEMRYRHGFGRKNFQAALNSLEKIIDPTPYYDSWLNQLQKEGFNLIEITAIRIALTEISRRKLSGTNLKEDIEIEMEVKKLLPVNPIPPILQPWLETLTASLAEMFPHEKKAKLRAYILCGAIEQCVDLT</sequence>
<accession>A0ABQ0SEN8</accession>
<organism evidence="2 3">
    <name type="scientific">Novacetimonas hansenii</name>
    <name type="common">Komagataeibacter hansenii</name>
    <dbReference type="NCBI Taxonomy" id="436"/>
    <lineage>
        <taxon>Bacteria</taxon>
        <taxon>Pseudomonadati</taxon>
        <taxon>Pseudomonadota</taxon>
        <taxon>Alphaproteobacteria</taxon>
        <taxon>Acetobacterales</taxon>
        <taxon>Acetobacteraceae</taxon>
        <taxon>Novacetimonas</taxon>
    </lineage>
</organism>
<name>A0ABQ0SEN8_NOVHA</name>
<reference evidence="2 3" key="1">
    <citation type="submission" date="2019-06" db="EMBL/GenBank/DDBJ databases">
        <title>Whole genome shotgun sequence of Komagataeibacter hansenii NBRC 14820.</title>
        <authorList>
            <person name="Hosoyama A."/>
            <person name="Uohara A."/>
            <person name="Ohji S."/>
            <person name="Ichikawa N."/>
        </authorList>
    </citation>
    <scope>NUCLEOTIDE SEQUENCE [LARGE SCALE GENOMIC DNA]</scope>
    <source>
        <strain evidence="2 3">NBRC 14820</strain>
    </source>
</reference>
<dbReference type="EMBL" id="BJNN01000088">
    <property type="protein sequence ID" value="GEC63663.1"/>
    <property type="molecule type" value="Genomic_DNA"/>
</dbReference>
<gene>
    <name evidence="2" type="ORF">GHA01_15120</name>
</gene>
<proteinExistence type="predicted"/>
<dbReference type="Pfam" id="PF14130">
    <property type="entry name" value="Cap4_nuclease"/>
    <property type="match status" value="1"/>
</dbReference>
<evidence type="ECO:0000313" key="3">
    <source>
        <dbReference type="Proteomes" id="UP000319478"/>
    </source>
</evidence>
<evidence type="ECO:0000259" key="1">
    <source>
        <dbReference type="Pfam" id="PF14130"/>
    </source>
</evidence>
<evidence type="ECO:0000313" key="2">
    <source>
        <dbReference type="EMBL" id="GEC63663.1"/>
    </source>
</evidence>
<feature type="domain" description="CD-NTase associated protein 4-like DNA endonuclease" evidence="1">
    <location>
        <begin position="21"/>
        <end position="239"/>
    </location>
</feature>
<comment type="caution">
    <text evidence="2">The sequence shown here is derived from an EMBL/GenBank/DDBJ whole genome shotgun (WGS) entry which is preliminary data.</text>
</comment>
<protein>
    <recommendedName>
        <fullName evidence="1">CD-NTase associated protein 4-like DNA endonuclease domain-containing protein</fullName>
    </recommendedName>
</protein>
<keyword evidence="3" id="KW-1185">Reference proteome</keyword>